<dbReference type="Proteomes" id="UP001295423">
    <property type="component" value="Unassembled WGS sequence"/>
</dbReference>
<dbReference type="InterPro" id="IPR023393">
    <property type="entry name" value="START-like_dom_sf"/>
</dbReference>
<dbReference type="AlphaFoldDB" id="A0AAD2CKY8"/>
<keyword evidence="3" id="KW-1185">Reference proteome</keyword>
<evidence type="ECO:0000313" key="3">
    <source>
        <dbReference type="Proteomes" id="UP001295423"/>
    </source>
</evidence>
<dbReference type="EMBL" id="CAKOGP040000001">
    <property type="protein sequence ID" value="CAJ1908454.1"/>
    <property type="molecule type" value="Genomic_DNA"/>
</dbReference>
<dbReference type="Gene3D" id="3.30.530.20">
    <property type="match status" value="1"/>
</dbReference>
<protein>
    <recommendedName>
        <fullName evidence="4">START domain-containing protein</fullName>
    </recommendedName>
</protein>
<dbReference type="SUPFAM" id="SSF55961">
    <property type="entry name" value="Bet v1-like"/>
    <property type="match status" value="1"/>
</dbReference>
<feature type="chain" id="PRO_5041987600" description="START domain-containing protein" evidence="1">
    <location>
        <begin position="19"/>
        <end position="313"/>
    </location>
</feature>
<keyword evidence="1" id="KW-0732">Signal</keyword>
<evidence type="ECO:0000313" key="2">
    <source>
        <dbReference type="EMBL" id="CAJ1908454.1"/>
    </source>
</evidence>
<proteinExistence type="predicted"/>
<feature type="signal peptide" evidence="1">
    <location>
        <begin position="1"/>
        <end position="18"/>
    </location>
</feature>
<reference evidence="2" key="1">
    <citation type="submission" date="2023-08" db="EMBL/GenBank/DDBJ databases">
        <authorList>
            <person name="Audoor S."/>
            <person name="Bilcke G."/>
        </authorList>
    </citation>
    <scope>NUCLEOTIDE SEQUENCE</scope>
</reference>
<dbReference type="PANTHER" id="PTHR19308:SF14">
    <property type="entry name" value="START DOMAIN-CONTAINING PROTEIN"/>
    <property type="match status" value="1"/>
</dbReference>
<dbReference type="PANTHER" id="PTHR19308">
    <property type="entry name" value="PHOSPHATIDYLCHOLINE TRANSFER PROTEIN"/>
    <property type="match status" value="1"/>
</dbReference>
<evidence type="ECO:0008006" key="4">
    <source>
        <dbReference type="Google" id="ProtNLM"/>
    </source>
</evidence>
<sequence>MIFQLFLVAALHLPSTTGFGNALFQKAPSAQQKAPTRTPDRVEIELPDFDELFSRVQQVSPLAKVAIESANDVAGYTAGFGEIEENPNLKWKKVDSSKNKFGVHKVEKIDNFQGVGVPILRFRATLEGPCIGEGFANFIMNTEDRKKWDSQIDSVYEAYPILDLDAANIAMGFKYGDCSRLGVGHCVTKANLGIDAREQLTVCGINDFADGSCIIWGTEMESWHDNLLPPGKRVTRAKSHIFSTTLVPTSENTMDVEYVLQLEIGGKIPNWMTSPIIVDNVKKLFRCAGDFYNNKDGELDNFLAEKALVQSDL</sequence>
<name>A0AAD2CKY8_9STRA</name>
<gene>
    <name evidence="2" type="ORF">CYCCA115_LOCUS514</name>
</gene>
<organism evidence="2 3">
    <name type="scientific">Cylindrotheca closterium</name>
    <dbReference type="NCBI Taxonomy" id="2856"/>
    <lineage>
        <taxon>Eukaryota</taxon>
        <taxon>Sar</taxon>
        <taxon>Stramenopiles</taxon>
        <taxon>Ochrophyta</taxon>
        <taxon>Bacillariophyta</taxon>
        <taxon>Bacillariophyceae</taxon>
        <taxon>Bacillariophycidae</taxon>
        <taxon>Bacillariales</taxon>
        <taxon>Bacillariaceae</taxon>
        <taxon>Cylindrotheca</taxon>
    </lineage>
</organism>
<dbReference type="InterPro" id="IPR051213">
    <property type="entry name" value="START_lipid_transfer"/>
</dbReference>
<evidence type="ECO:0000256" key="1">
    <source>
        <dbReference type="SAM" id="SignalP"/>
    </source>
</evidence>
<comment type="caution">
    <text evidence="2">The sequence shown here is derived from an EMBL/GenBank/DDBJ whole genome shotgun (WGS) entry which is preliminary data.</text>
</comment>
<accession>A0AAD2CKY8</accession>